<dbReference type="InterPro" id="IPR003594">
    <property type="entry name" value="HATPase_dom"/>
</dbReference>
<feature type="transmembrane region" description="Helical" evidence="11">
    <location>
        <begin position="138"/>
        <end position="160"/>
    </location>
</feature>
<keyword evidence="6 11" id="KW-0812">Transmembrane</keyword>
<name>A0A7Z7IE48_9BURK</name>
<feature type="domain" description="Histidine kinase" evidence="12">
    <location>
        <begin position="221"/>
        <end position="433"/>
    </location>
</feature>
<evidence type="ECO:0000259" key="13">
    <source>
        <dbReference type="PROSITE" id="PS50885"/>
    </source>
</evidence>
<protein>
    <recommendedName>
        <fullName evidence="3">histidine kinase</fullName>
        <ecNumber evidence="3">2.7.13.3</ecNumber>
    </recommendedName>
</protein>
<comment type="catalytic activity">
    <reaction evidence="1">
        <text>ATP + protein L-histidine = ADP + protein N-phospho-L-histidine.</text>
        <dbReference type="EC" id="2.7.13.3"/>
    </reaction>
</comment>
<evidence type="ECO:0000256" key="2">
    <source>
        <dbReference type="ARBA" id="ARBA00004141"/>
    </source>
</evidence>
<dbReference type="CDD" id="cd00082">
    <property type="entry name" value="HisKA"/>
    <property type="match status" value="1"/>
</dbReference>
<dbReference type="SUPFAM" id="SSF47384">
    <property type="entry name" value="Homodimeric domain of signal transducing histidine kinase"/>
    <property type="match status" value="1"/>
</dbReference>
<organism evidence="14 15">
    <name type="scientific">Caballeronia arationis</name>
    <dbReference type="NCBI Taxonomy" id="1777142"/>
    <lineage>
        <taxon>Bacteria</taxon>
        <taxon>Pseudomonadati</taxon>
        <taxon>Pseudomonadota</taxon>
        <taxon>Betaproteobacteria</taxon>
        <taxon>Burkholderiales</taxon>
        <taxon>Burkholderiaceae</taxon>
        <taxon>Caballeronia</taxon>
    </lineage>
</organism>
<evidence type="ECO:0000313" key="15">
    <source>
        <dbReference type="Proteomes" id="UP000219522"/>
    </source>
</evidence>
<dbReference type="SMART" id="SM00388">
    <property type="entry name" value="HisKA"/>
    <property type="match status" value="1"/>
</dbReference>
<dbReference type="GO" id="GO:0005886">
    <property type="term" value="C:plasma membrane"/>
    <property type="evidence" value="ECO:0007669"/>
    <property type="project" value="TreeGrafter"/>
</dbReference>
<dbReference type="SUPFAM" id="SSF55874">
    <property type="entry name" value="ATPase domain of HSP90 chaperone/DNA topoisomerase II/histidine kinase"/>
    <property type="match status" value="1"/>
</dbReference>
<keyword evidence="4" id="KW-0597">Phosphoprotein</keyword>
<feature type="domain" description="HAMP" evidence="13">
    <location>
        <begin position="161"/>
        <end position="213"/>
    </location>
</feature>
<dbReference type="RefSeq" id="WP_087134852.1">
    <property type="nucleotide sequence ID" value="NZ_FCOG02000009.1"/>
</dbReference>
<dbReference type="PROSITE" id="PS50885">
    <property type="entry name" value="HAMP"/>
    <property type="match status" value="1"/>
</dbReference>
<dbReference type="Pfam" id="PF02518">
    <property type="entry name" value="HATPase_c"/>
    <property type="match status" value="1"/>
</dbReference>
<keyword evidence="9" id="KW-0902">Two-component regulatory system</keyword>
<evidence type="ECO:0000256" key="7">
    <source>
        <dbReference type="ARBA" id="ARBA00022777"/>
    </source>
</evidence>
<keyword evidence="10 11" id="KW-0472">Membrane</keyword>
<dbReference type="Proteomes" id="UP000219522">
    <property type="component" value="Unassembled WGS sequence"/>
</dbReference>
<evidence type="ECO:0000256" key="4">
    <source>
        <dbReference type="ARBA" id="ARBA00022553"/>
    </source>
</evidence>
<dbReference type="CDD" id="cd00075">
    <property type="entry name" value="HATPase"/>
    <property type="match status" value="1"/>
</dbReference>
<keyword evidence="8 11" id="KW-1133">Transmembrane helix</keyword>
<comment type="caution">
    <text evidence="14">The sequence shown here is derived from an EMBL/GenBank/DDBJ whole genome shotgun (WGS) entry which is preliminary data.</text>
</comment>
<keyword evidence="7 14" id="KW-0418">Kinase</keyword>
<evidence type="ECO:0000256" key="3">
    <source>
        <dbReference type="ARBA" id="ARBA00012438"/>
    </source>
</evidence>
<evidence type="ECO:0000256" key="1">
    <source>
        <dbReference type="ARBA" id="ARBA00000085"/>
    </source>
</evidence>
<sequence>MTRSLQFRLSAWLSALVVAIAIVAGVIAFKTAFHEANELQDDQLEQIALLITPQSLGVMEHEALANVANRADLEAKLVIQTTIERKPLTLAADLPDGLQNASVQGVPWRIVVKTLASGTRVVVGQQTAGRDEIARNSALATVMPFGTLALVLLVVLHLVVRRMFRPLTLLATSLDNRPEHDLSALAGDALPSEITPFVVAINRLLARVETSVAAQRRFVADAAHELRSPLTALSLQAERLDASEMPDAARKRLRSMRCGIERTRVLLNQLLTLARLQEKPRASTVAELRVQEVFRHVLEDLMPLAEERRIDIGVSSDGDVLVHAPEADLTILVRNLVDNAIRYTPEGGSVDLSTGLADGRPWICVTDTGPGIAPEERARVFDPFYRVLGSDVDGSGLGLSIVGSIAARIGAQIELSDGVPSGLVATVTLAPGAPGK</sequence>
<dbReference type="OrthoDB" id="8554694at2"/>
<evidence type="ECO:0000256" key="5">
    <source>
        <dbReference type="ARBA" id="ARBA00022679"/>
    </source>
</evidence>
<dbReference type="InterPro" id="IPR036890">
    <property type="entry name" value="HATPase_C_sf"/>
</dbReference>
<dbReference type="InterPro" id="IPR050428">
    <property type="entry name" value="TCS_sensor_his_kinase"/>
</dbReference>
<comment type="subcellular location">
    <subcellularLocation>
        <location evidence="2">Membrane</location>
        <topology evidence="2">Multi-pass membrane protein</topology>
    </subcellularLocation>
</comment>
<reference evidence="14 15" key="1">
    <citation type="submission" date="2017-09" db="EMBL/GenBank/DDBJ databases">
        <authorList>
            <person name="Varghese N."/>
            <person name="Submissions S."/>
        </authorList>
    </citation>
    <scope>NUCLEOTIDE SEQUENCE [LARGE SCALE GENOMIC DNA]</scope>
    <source>
        <strain evidence="14 15">OK806</strain>
    </source>
</reference>
<dbReference type="Gene3D" id="3.30.565.10">
    <property type="entry name" value="Histidine kinase-like ATPase, C-terminal domain"/>
    <property type="match status" value="1"/>
</dbReference>
<dbReference type="InterPro" id="IPR036097">
    <property type="entry name" value="HisK_dim/P_sf"/>
</dbReference>
<dbReference type="InterPro" id="IPR004358">
    <property type="entry name" value="Sig_transdc_His_kin-like_C"/>
</dbReference>
<dbReference type="GO" id="GO:0000155">
    <property type="term" value="F:phosphorelay sensor kinase activity"/>
    <property type="evidence" value="ECO:0007669"/>
    <property type="project" value="InterPro"/>
</dbReference>
<dbReference type="PRINTS" id="PR00344">
    <property type="entry name" value="BCTRLSENSOR"/>
</dbReference>
<dbReference type="InterPro" id="IPR005467">
    <property type="entry name" value="His_kinase_dom"/>
</dbReference>
<dbReference type="PANTHER" id="PTHR45436:SF15">
    <property type="entry name" value="SENSOR HISTIDINE KINASE CUSS"/>
    <property type="match status" value="1"/>
</dbReference>
<dbReference type="Pfam" id="PF00512">
    <property type="entry name" value="HisKA"/>
    <property type="match status" value="1"/>
</dbReference>
<evidence type="ECO:0000259" key="12">
    <source>
        <dbReference type="PROSITE" id="PS50109"/>
    </source>
</evidence>
<dbReference type="EC" id="2.7.13.3" evidence="3"/>
<evidence type="ECO:0000256" key="6">
    <source>
        <dbReference type="ARBA" id="ARBA00022692"/>
    </source>
</evidence>
<keyword evidence="15" id="KW-1185">Reference proteome</keyword>
<dbReference type="AlphaFoldDB" id="A0A7Z7IE48"/>
<gene>
    <name evidence="14" type="ORF">SAMN05446927_6886</name>
</gene>
<evidence type="ECO:0000313" key="14">
    <source>
        <dbReference type="EMBL" id="SOE88282.1"/>
    </source>
</evidence>
<dbReference type="PANTHER" id="PTHR45436">
    <property type="entry name" value="SENSOR HISTIDINE KINASE YKOH"/>
    <property type="match status" value="1"/>
</dbReference>
<dbReference type="EMBL" id="OCSU01000003">
    <property type="protein sequence ID" value="SOE88282.1"/>
    <property type="molecule type" value="Genomic_DNA"/>
</dbReference>
<evidence type="ECO:0000256" key="8">
    <source>
        <dbReference type="ARBA" id="ARBA00022989"/>
    </source>
</evidence>
<evidence type="ECO:0000256" key="11">
    <source>
        <dbReference type="SAM" id="Phobius"/>
    </source>
</evidence>
<dbReference type="SMART" id="SM00387">
    <property type="entry name" value="HATPase_c"/>
    <property type="match status" value="1"/>
</dbReference>
<proteinExistence type="predicted"/>
<dbReference type="InterPro" id="IPR003660">
    <property type="entry name" value="HAMP_dom"/>
</dbReference>
<evidence type="ECO:0000256" key="10">
    <source>
        <dbReference type="ARBA" id="ARBA00023136"/>
    </source>
</evidence>
<dbReference type="PROSITE" id="PS50109">
    <property type="entry name" value="HIS_KIN"/>
    <property type="match status" value="1"/>
</dbReference>
<dbReference type="Gene3D" id="1.10.287.130">
    <property type="match status" value="1"/>
</dbReference>
<evidence type="ECO:0000256" key="9">
    <source>
        <dbReference type="ARBA" id="ARBA00023012"/>
    </source>
</evidence>
<accession>A0A7Z7IE48</accession>
<keyword evidence="5" id="KW-0808">Transferase</keyword>
<dbReference type="InterPro" id="IPR003661">
    <property type="entry name" value="HisK_dim/P_dom"/>
</dbReference>